<accession>A0A8J4DPX1</accession>
<evidence type="ECO:0000313" key="2">
    <source>
        <dbReference type="Proteomes" id="UP000619260"/>
    </source>
</evidence>
<sequence length="408" mass="43835">MHNPCVFSHAVTLGEIWDPTDVVPVDLLPLLITTGIRPPERVLAHVRRLDDPWDGAMDRACAISAVAGHVDPDEALDLAAGIATEQARAKALSALAAHRPERVFGAARALAGVEWQARALTAVVPHLPDALRAEASDLAVAAAADVPDERGRFHALLALLPHPEAERYAVEAVADMSPDEVRAAIRPDPAAFRTPALLEAAWSRAGVVSRALLAPLLSAERRAEVLAGALALEVPHQRLEALVALIPHLPEESRAAALDRAWEAADSVADHAVWGAMSRVESWRSLVPHLSGERRDAALRTALAAVVAVNRENFVVFELLRLAPLMPTDLLAMAVAKVGATRRPCWRAPGLFTLARHLPAELLPRAVEAATAMGEPYWVGMAMAGIAPRLSADERRRHLADLRIVELL</sequence>
<proteinExistence type="predicted"/>
<protein>
    <submittedName>
        <fullName evidence="1">Uncharacterized protein</fullName>
    </submittedName>
</protein>
<reference evidence="1" key="1">
    <citation type="submission" date="2021-01" db="EMBL/GenBank/DDBJ databases">
        <title>Whole genome shotgun sequence of Virgisporangium aliadipatigenens NBRC 105644.</title>
        <authorList>
            <person name="Komaki H."/>
            <person name="Tamura T."/>
        </authorList>
    </citation>
    <scope>NUCLEOTIDE SEQUENCE</scope>
    <source>
        <strain evidence="1">NBRC 105644</strain>
    </source>
</reference>
<evidence type="ECO:0000313" key="1">
    <source>
        <dbReference type="EMBL" id="GIJ45969.1"/>
    </source>
</evidence>
<name>A0A8J4DPX1_9ACTN</name>
<dbReference type="Proteomes" id="UP000619260">
    <property type="component" value="Unassembled WGS sequence"/>
</dbReference>
<keyword evidence="2" id="KW-1185">Reference proteome</keyword>
<organism evidence="1 2">
    <name type="scientific">Virgisporangium aliadipatigenens</name>
    <dbReference type="NCBI Taxonomy" id="741659"/>
    <lineage>
        <taxon>Bacteria</taxon>
        <taxon>Bacillati</taxon>
        <taxon>Actinomycetota</taxon>
        <taxon>Actinomycetes</taxon>
        <taxon>Micromonosporales</taxon>
        <taxon>Micromonosporaceae</taxon>
        <taxon>Virgisporangium</taxon>
    </lineage>
</organism>
<comment type="caution">
    <text evidence="1">The sequence shown here is derived from an EMBL/GenBank/DDBJ whole genome shotgun (WGS) entry which is preliminary data.</text>
</comment>
<gene>
    <name evidence="1" type="ORF">Val02_28550</name>
</gene>
<dbReference type="EMBL" id="BOPF01000008">
    <property type="protein sequence ID" value="GIJ45969.1"/>
    <property type="molecule type" value="Genomic_DNA"/>
</dbReference>
<dbReference type="AlphaFoldDB" id="A0A8J4DPX1"/>